<dbReference type="EMBL" id="BQKE01000001">
    <property type="protein sequence ID" value="GJM62092.1"/>
    <property type="molecule type" value="Genomic_DNA"/>
</dbReference>
<keyword evidence="2" id="KW-1185">Reference proteome</keyword>
<comment type="caution">
    <text evidence="1">The sequence shown here is derived from an EMBL/GenBank/DDBJ whole genome shotgun (WGS) entry which is preliminary data.</text>
</comment>
<dbReference type="InterPro" id="IPR025563">
    <property type="entry name" value="DUF4286"/>
</dbReference>
<proteinExistence type="predicted"/>
<evidence type="ECO:0000313" key="1">
    <source>
        <dbReference type="EMBL" id="GJM62092.1"/>
    </source>
</evidence>
<sequence>MIVYNVTVTIEENIEDQWVKWMKEEHIPEVMATGYFKENKMFRLISHLKEGEGLTYVVQYFAESKGILNQYITKAAPALQQKTADKFGEKALAFRSLMEQVD</sequence>
<dbReference type="AlphaFoldDB" id="A0AAN4VZ23"/>
<accession>A0AAN4VZ23</accession>
<gene>
    <name evidence="1" type="ORF">PEDI_26440</name>
</gene>
<dbReference type="RefSeq" id="WP_338237459.1">
    <property type="nucleotide sequence ID" value="NZ_BQKE01000001.1"/>
</dbReference>
<reference evidence="1 2" key="1">
    <citation type="submission" date="2021-12" db="EMBL/GenBank/DDBJ databases">
        <title>Genome sequencing of bacteria with rrn-lacking chromosome and rrn-plasmid.</title>
        <authorList>
            <person name="Anda M."/>
            <person name="Iwasaki W."/>
        </authorList>
    </citation>
    <scope>NUCLEOTIDE SEQUENCE [LARGE SCALE GENOMIC DNA]</scope>
    <source>
        <strain evidence="1 2">NBRC 15940</strain>
    </source>
</reference>
<name>A0AAN4VZ23_9BACT</name>
<organism evidence="1 2">
    <name type="scientific">Persicobacter diffluens</name>
    <dbReference type="NCBI Taxonomy" id="981"/>
    <lineage>
        <taxon>Bacteria</taxon>
        <taxon>Pseudomonadati</taxon>
        <taxon>Bacteroidota</taxon>
        <taxon>Cytophagia</taxon>
        <taxon>Cytophagales</taxon>
        <taxon>Persicobacteraceae</taxon>
        <taxon>Persicobacter</taxon>
    </lineage>
</organism>
<evidence type="ECO:0000313" key="2">
    <source>
        <dbReference type="Proteomes" id="UP001310022"/>
    </source>
</evidence>
<dbReference type="Proteomes" id="UP001310022">
    <property type="component" value="Unassembled WGS sequence"/>
</dbReference>
<protein>
    <recommendedName>
        <fullName evidence="3">DUF4286 domain-containing protein</fullName>
    </recommendedName>
</protein>
<evidence type="ECO:0008006" key="3">
    <source>
        <dbReference type="Google" id="ProtNLM"/>
    </source>
</evidence>
<dbReference type="Pfam" id="PF14114">
    <property type="entry name" value="DUF4286"/>
    <property type="match status" value="1"/>
</dbReference>